<dbReference type="eggNOG" id="COG1206">
    <property type="taxonomic scope" value="Bacteria"/>
</dbReference>
<evidence type="ECO:0000256" key="9">
    <source>
        <dbReference type="ARBA" id="ARBA00023027"/>
    </source>
</evidence>
<reference evidence="13" key="1">
    <citation type="submission" date="2011-10" db="EMBL/GenBank/DDBJ databases">
        <title>The complete genome of chromosome of Thermovirga lienii DSM 17291.</title>
        <authorList>
            <consortium name="US DOE Joint Genome Institute (JGI-PGF)"/>
            <person name="Lucas S."/>
            <person name="Copeland A."/>
            <person name="Lapidus A."/>
            <person name="Glavina del Rio T."/>
            <person name="Dalin E."/>
            <person name="Tice H."/>
            <person name="Bruce D."/>
            <person name="Goodwin L."/>
            <person name="Pitluck S."/>
            <person name="Peters L."/>
            <person name="Mikhailova N."/>
            <person name="Saunders E."/>
            <person name="Kyrpides N."/>
            <person name="Mavromatis K."/>
            <person name="Ivanova N."/>
            <person name="Last F.I."/>
            <person name="Brettin T."/>
            <person name="Detter J.C."/>
            <person name="Han C."/>
            <person name="Larimer F."/>
            <person name="Land M."/>
            <person name="Hauser L."/>
            <person name="Markowitz V."/>
            <person name="Cheng J.-F."/>
            <person name="Hugenholtz P."/>
            <person name="Woyke T."/>
            <person name="Wu D."/>
            <person name="Spring S."/>
            <person name="Schroeder M."/>
            <person name="Brambilla E.-M."/>
            <person name="Klenk H.-P."/>
            <person name="Eisen J.A."/>
        </authorList>
    </citation>
    <scope>NUCLEOTIDE SEQUENCE [LARGE SCALE GENOMIC DNA]</scope>
    <source>
        <strain evidence="13">ATCC BAA-1197 / DSM 17291 / Cas60314</strain>
    </source>
</reference>
<comment type="subcellular location">
    <subcellularLocation>
        <location evidence="10">Cytoplasm</location>
    </subcellularLocation>
</comment>
<dbReference type="PANTHER" id="PTHR11806:SF2">
    <property type="entry name" value="METHYLENETETRAHYDROFOLATE--TRNA-(URACIL-5-)-METHYLTRANSFERASE TRMFO"/>
    <property type="match status" value="1"/>
</dbReference>
<dbReference type="EC" id="2.1.1.74" evidence="10"/>
<dbReference type="Proteomes" id="UP000005868">
    <property type="component" value="Chromosome"/>
</dbReference>
<dbReference type="KEGG" id="tli:Tlie_0532"/>
<dbReference type="GO" id="GO:0047151">
    <property type="term" value="F:tRNA (uracil(54)-C5)-methyltransferase activity, 5,10-methylenetetrahydrofolate-dependent"/>
    <property type="evidence" value="ECO:0007669"/>
    <property type="project" value="UniProtKB-UniRule"/>
</dbReference>
<dbReference type="InterPro" id="IPR036188">
    <property type="entry name" value="FAD/NAD-bd_sf"/>
</dbReference>
<keyword evidence="2 10" id="KW-0963">Cytoplasm</keyword>
<dbReference type="STRING" id="580340.Tlie_0532"/>
<evidence type="ECO:0000256" key="6">
    <source>
        <dbReference type="ARBA" id="ARBA00022694"/>
    </source>
</evidence>
<comment type="catalytic activity">
    <reaction evidence="10">
        <text>uridine(54) in tRNA + (6R)-5,10-methylene-5,6,7,8-tetrahydrofolate + NADH + H(+) = 5-methyluridine(54) in tRNA + (6S)-5,6,7,8-tetrahydrofolate + NAD(+)</text>
        <dbReference type="Rhea" id="RHEA:16873"/>
        <dbReference type="Rhea" id="RHEA-COMP:10167"/>
        <dbReference type="Rhea" id="RHEA-COMP:10193"/>
        <dbReference type="ChEBI" id="CHEBI:15378"/>
        <dbReference type="ChEBI" id="CHEBI:15636"/>
        <dbReference type="ChEBI" id="CHEBI:57453"/>
        <dbReference type="ChEBI" id="CHEBI:57540"/>
        <dbReference type="ChEBI" id="CHEBI:57945"/>
        <dbReference type="ChEBI" id="CHEBI:65315"/>
        <dbReference type="ChEBI" id="CHEBI:74447"/>
        <dbReference type="EC" id="2.1.1.74"/>
    </reaction>
</comment>
<organism evidence="12 13">
    <name type="scientific">Thermovirga lienii (strain ATCC BAA-1197 / DSM 17291 / Cas60314)</name>
    <dbReference type="NCBI Taxonomy" id="580340"/>
    <lineage>
        <taxon>Bacteria</taxon>
        <taxon>Thermotogati</taxon>
        <taxon>Synergistota</taxon>
        <taxon>Synergistia</taxon>
        <taxon>Synergistales</taxon>
        <taxon>Thermovirgaceae</taxon>
        <taxon>Thermovirga</taxon>
    </lineage>
</organism>
<dbReference type="InterPro" id="IPR040131">
    <property type="entry name" value="MnmG_N"/>
</dbReference>
<comment type="function">
    <text evidence="10">Catalyzes the folate-dependent formation of 5-methyl-uridine at position 54 (M-5-U54) in all tRNAs.</text>
</comment>
<dbReference type="EMBL" id="CP003096">
    <property type="protein sequence ID" value="AER66267.1"/>
    <property type="molecule type" value="Genomic_DNA"/>
</dbReference>
<evidence type="ECO:0000256" key="5">
    <source>
        <dbReference type="ARBA" id="ARBA00022679"/>
    </source>
</evidence>
<dbReference type="SUPFAM" id="SSF51905">
    <property type="entry name" value="FAD/NAD(P)-binding domain"/>
    <property type="match status" value="1"/>
</dbReference>
<dbReference type="GO" id="GO:0030488">
    <property type="term" value="P:tRNA methylation"/>
    <property type="evidence" value="ECO:0007669"/>
    <property type="project" value="TreeGrafter"/>
</dbReference>
<evidence type="ECO:0000256" key="7">
    <source>
        <dbReference type="ARBA" id="ARBA00022827"/>
    </source>
</evidence>
<dbReference type="InterPro" id="IPR002218">
    <property type="entry name" value="MnmG-rel"/>
</dbReference>
<evidence type="ECO:0000256" key="2">
    <source>
        <dbReference type="ARBA" id="ARBA00022490"/>
    </source>
</evidence>
<dbReference type="HOGENOM" id="CLU_033057_1_0_0"/>
<comment type="catalytic activity">
    <reaction evidence="10">
        <text>uridine(54) in tRNA + (6R)-5,10-methylene-5,6,7,8-tetrahydrofolate + NADPH + H(+) = 5-methyluridine(54) in tRNA + (6S)-5,6,7,8-tetrahydrofolate + NADP(+)</text>
        <dbReference type="Rhea" id="RHEA:62372"/>
        <dbReference type="Rhea" id="RHEA-COMP:10167"/>
        <dbReference type="Rhea" id="RHEA-COMP:10193"/>
        <dbReference type="ChEBI" id="CHEBI:15378"/>
        <dbReference type="ChEBI" id="CHEBI:15636"/>
        <dbReference type="ChEBI" id="CHEBI:57453"/>
        <dbReference type="ChEBI" id="CHEBI:57783"/>
        <dbReference type="ChEBI" id="CHEBI:58349"/>
        <dbReference type="ChEBI" id="CHEBI:65315"/>
        <dbReference type="ChEBI" id="CHEBI:74447"/>
        <dbReference type="EC" id="2.1.1.74"/>
    </reaction>
</comment>
<evidence type="ECO:0000259" key="11">
    <source>
        <dbReference type="Pfam" id="PF01134"/>
    </source>
</evidence>
<keyword evidence="5 10" id="KW-0808">Transferase</keyword>
<evidence type="ECO:0000313" key="12">
    <source>
        <dbReference type="EMBL" id="AER66267.1"/>
    </source>
</evidence>
<reference evidence="12 13" key="2">
    <citation type="journal article" date="2012" name="Stand. Genomic Sci.">
        <title>Genome sequence of the moderately thermophilic, amino-acid-degrading and sulfur-reducing bacterium Thermovirga lienii type strain (Cas60314(T)).</title>
        <authorList>
            <person name="Goker M."/>
            <person name="Saunders E."/>
            <person name="Lapidus A."/>
            <person name="Nolan M."/>
            <person name="Lucas S."/>
            <person name="Hammon N."/>
            <person name="Deshpande S."/>
            <person name="Cheng J.F."/>
            <person name="Han C."/>
            <person name="Tapia R."/>
            <person name="Goodwin L.A."/>
            <person name="Pitluck S."/>
            <person name="Liolios K."/>
            <person name="Mavromatis K."/>
            <person name="Pagani I."/>
            <person name="Ivanova N."/>
            <person name="Mikhailova N."/>
            <person name="Pati A."/>
            <person name="Chen A."/>
            <person name="Palaniappan K."/>
            <person name="Land M."/>
            <person name="Chang Y.J."/>
            <person name="Jeffries C.D."/>
            <person name="Brambilla E.M."/>
            <person name="Rohde M."/>
            <person name="Spring S."/>
            <person name="Detter J.C."/>
            <person name="Woyke T."/>
            <person name="Bristow J."/>
            <person name="Eisen J.A."/>
            <person name="Markowitz V."/>
            <person name="Hugenholtz P."/>
            <person name="Kyrpides N.C."/>
            <person name="Klenk H.P."/>
        </authorList>
    </citation>
    <scope>NUCLEOTIDE SEQUENCE [LARGE SCALE GENOMIC DNA]</scope>
    <source>
        <strain evidence="13">ATCC BAA-1197 / DSM 17291 / Cas60314</strain>
    </source>
</reference>
<evidence type="ECO:0000256" key="10">
    <source>
        <dbReference type="HAMAP-Rule" id="MF_01037"/>
    </source>
</evidence>
<dbReference type="Gene3D" id="3.50.50.60">
    <property type="entry name" value="FAD/NAD(P)-binding domain"/>
    <property type="match status" value="2"/>
</dbReference>
<comment type="similarity">
    <text evidence="10">Belongs to the MnmG family. TrmFO subfamily.</text>
</comment>
<dbReference type="PANTHER" id="PTHR11806">
    <property type="entry name" value="GLUCOSE INHIBITED DIVISION PROTEIN A"/>
    <property type="match status" value="1"/>
</dbReference>
<dbReference type="InterPro" id="IPR004417">
    <property type="entry name" value="TrmFO"/>
</dbReference>
<feature type="domain" description="MnmG N-terminal" evidence="11">
    <location>
        <begin position="15"/>
        <end position="375"/>
    </location>
</feature>
<dbReference type="Pfam" id="PF01134">
    <property type="entry name" value="GIDA"/>
    <property type="match status" value="1"/>
</dbReference>
<keyword evidence="13" id="KW-1185">Reference proteome</keyword>
<keyword evidence="7 10" id="KW-0274">FAD</keyword>
<dbReference type="GO" id="GO:0050660">
    <property type="term" value="F:flavin adenine dinucleotide binding"/>
    <property type="evidence" value="ECO:0007669"/>
    <property type="project" value="UniProtKB-UniRule"/>
</dbReference>
<dbReference type="NCBIfam" id="NF003739">
    <property type="entry name" value="PRK05335.1"/>
    <property type="match status" value="1"/>
</dbReference>
<evidence type="ECO:0000256" key="3">
    <source>
        <dbReference type="ARBA" id="ARBA00022603"/>
    </source>
</evidence>
<dbReference type="NCBIfam" id="TIGR00137">
    <property type="entry name" value="gid_trmFO"/>
    <property type="match status" value="1"/>
</dbReference>
<dbReference type="GO" id="GO:0002098">
    <property type="term" value="P:tRNA wobble uridine modification"/>
    <property type="evidence" value="ECO:0007669"/>
    <property type="project" value="TreeGrafter"/>
</dbReference>
<comment type="cofactor">
    <cofactor evidence="1 10">
        <name>FAD</name>
        <dbReference type="ChEBI" id="CHEBI:57692"/>
    </cofactor>
</comment>
<dbReference type="HAMAP" id="MF_01037">
    <property type="entry name" value="TrmFO"/>
    <property type="match status" value="1"/>
</dbReference>
<dbReference type="AlphaFoldDB" id="G7V8A5"/>
<keyword evidence="9 10" id="KW-0520">NAD</keyword>
<name>G7V8A5_THELD</name>
<feature type="binding site" evidence="10">
    <location>
        <begin position="19"/>
        <end position="24"/>
    </location>
    <ligand>
        <name>FAD</name>
        <dbReference type="ChEBI" id="CHEBI:57692"/>
    </ligand>
</feature>
<keyword evidence="4 10" id="KW-0285">Flavoprotein</keyword>
<evidence type="ECO:0000313" key="13">
    <source>
        <dbReference type="Proteomes" id="UP000005868"/>
    </source>
</evidence>
<sequence>MMAPMKNDLRSVPEVTVVGAGLAGSEAAWQLALRGVRVKLFEMRPRKYTPAHTTDKFAELVCSNSLGSNVEDTPAGILKNELRRFKSLVMQCADEHAVPAGRALAVDRESFSQCVTEKLRSHPMIEINCKEVEDLPDGLAIVATGPLTSESLASRLKEVVGEDFLYFFDAVAPIVTAESIDMSKAYRASRYGKGEDYINCPLTEEEYYAFWEELVSAERIPLKDFERDGKFFEGCMPVEVLAQRGKDTLRYGPMRPVGLEDPKDGKMPFAVVQLRQENKAGTMYNLVGFQTNLKWKEQERVLRMIPALKNAEFVRFGVMHRNIYVNAPKVLDGHLRLKARSNIYLAGQITGVEGYVESTAMGLVAGINAACQARGLSLPLWPMETAIGSLMNHLSEERPHGFQPMNMNLGLFPPLGERIKDRSQRLARHAERAKRALEAFLAENKMLVIEKD</sequence>
<dbReference type="GO" id="GO:0005829">
    <property type="term" value="C:cytosol"/>
    <property type="evidence" value="ECO:0007669"/>
    <property type="project" value="TreeGrafter"/>
</dbReference>
<keyword evidence="8 10" id="KW-0521">NADP</keyword>
<protein>
    <recommendedName>
        <fullName evidence="10">Methylenetetrahydrofolate--tRNA-(uracil-5-)-methyltransferase TrmFO</fullName>
        <ecNumber evidence="10">2.1.1.74</ecNumber>
    </recommendedName>
    <alternativeName>
        <fullName evidence="10">Folate-dependent tRNA (uracil-5-)-methyltransferase</fullName>
    </alternativeName>
    <alternativeName>
        <fullName evidence="10">Folate-dependent tRNA(M-5-U54)-methyltransferase</fullName>
    </alternativeName>
</protein>
<proteinExistence type="inferred from homology"/>
<keyword evidence="3 10" id="KW-0489">Methyltransferase</keyword>
<dbReference type="PRINTS" id="PR00411">
    <property type="entry name" value="PNDRDTASEI"/>
</dbReference>
<gene>
    <name evidence="10" type="primary">trmFO</name>
    <name evidence="12" type="ordered locus">Tlie_0532</name>
</gene>
<evidence type="ECO:0000256" key="4">
    <source>
        <dbReference type="ARBA" id="ARBA00022630"/>
    </source>
</evidence>
<evidence type="ECO:0000256" key="8">
    <source>
        <dbReference type="ARBA" id="ARBA00022857"/>
    </source>
</evidence>
<accession>G7V8A5</accession>
<keyword evidence="6 10" id="KW-0819">tRNA processing</keyword>
<evidence type="ECO:0000256" key="1">
    <source>
        <dbReference type="ARBA" id="ARBA00001974"/>
    </source>
</evidence>